<comment type="caution">
    <text evidence="1">The sequence shown here is derived from an EMBL/GenBank/DDBJ whole genome shotgun (WGS) entry which is preliminary data.</text>
</comment>
<evidence type="ECO:0000313" key="2">
    <source>
        <dbReference type="Proteomes" id="UP001367508"/>
    </source>
</evidence>
<sequence>MGTYIPGCAGVGHLCSLRYCSMEMNKCAILLLHTRATSFPYVDNASCIYATRPMAKSCHKLSFTHQLLFLHALEIPLLTHELDHSIVCKIQSVHPMRQTKVKDPQETRPKMTREYDIYANSTSHMKPPYQRDTKWIGAHDPLPSNMLKLSFEPRVYEVILPSSPDPQAIQPHIVHATPNWILARRLAMPFPP</sequence>
<protein>
    <submittedName>
        <fullName evidence="1">Uncharacterized protein</fullName>
    </submittedName>
</protein>
<organism evidence="1 2">
    <name type="scientific">Canavalia gladiata</name>
    <name type="common">Sword bean</name>
    <name type="synonym">Dolichos gladiatus</name>
    <dbReference type="NCBI Taxonomy" id="3824"/>
    <lineage>
        <taxon>Eukaryota</taxon>
        <taxon>Viridiplantae</taxon>
        <taxon>Streptophyta</taxon>
        <taxon>Embryophyta</taxon>
        <taxon>Tracheophyta</taxon>
        <taxon>Spermatophyta</taxon>
        <taxon>Magnoliopsida</taxon>
        <taxon>eudicotyledons</taxon>
        <taxon>Gunneridae</taxon>
        <taxon>Pentapetalae</taxon>
        <taxon>rosids</taxon>
        <taxon>fabids</taxon>
        <taxon>Fabales</taxon>
        <taxon>Fabaceae</taxon>
        <taxon>Papilionoideae</taxon>
        <taxon>50 kb inversion clade</taxon>
        <taxon>NPAAA clade</taxon>
        <taxon>indigoferoid/millettioid clade</taxon>
        <taxon>Phaseoleae</taxon>
        <taxon>Canavalia</taxon>
    </lineage>
</organism>
<name>A0AAN9L454_CANGL</name>
<dbReference type="Proteomes" id="UP001367508">
    <property type="component" value="Unassembled WGS sequence"/>
</dbReference>
<dbReference type="AlphaFoldDB" id="A0AAN9L454"/>
<reference evidence="1 2" key="1">
    <citation type="submission" date="2024-01" db="EMBL/GenBank/DDBJ databases">
        <title>The genomes of 5 underutilized Papilionoideae crops provide insights into root nodulation and disease resistanc.</title>
        <authorList>
            <person name="Jiang F."/>
        </authorList>
    </citation>
    <scope>NUCLEOTIDE SEQUENCE [LARGE SCALE GENOMIC DNA]</scope>
    <source>
        <strain evidence="1">LVBAO_FW01</strain>
        <tissue evidence="1">Leaves</tissue>
    </source>
</reference>
<keyword evidence="2" id="KW-1185">Reference proteome</keyword>
<dbReference type="EMBL" id="JAYMYQ010000005">
    <property type="protein sequence ID" value="KAK7327787.1"/>
    <property type="molecule type" value="Genomic_DNA"/>
</dbReference>
<accession>A0AAN9L454</accession>
<gene>
    <name evidence="1" type="ORF">VNO77_21878</name>
</gene>
<evidence type="ECO:0000313" key="1">
    <source>
        <dbReference type="EMBL" id="KAK7327787.1"/>
    </source>
</evidence>
<proteinExistence type="predicted"/>